<proteinExistence type="predicted"/>
<keyword evidence="2" id="KW-1185">Reference proteome</keyword>
<protein>
    <submittedName>
        <fullName evidence="1">Uncharacterized protein</fullName>
    </submittedName>
</protein>
<gene>
    <name evidence="1" type="ORF">BJ554DRAFT_1246</name>
</gene>
<comment type="caution">
    <text evidence="1">The sequence shown here is derived from an EMBL/GenBank/DDBJ whole genome shotgun (WGS) entry which is preliminary data.</text>
</comment>
<organism evidence="1 2">
    <name type="scientific">Olpidium bornovanus</name>
    <dbReference type="NCBI Taxonomy" id="278681"/>
    <lineage>
        <taxon>Eukaryota</taxon>
        <taxon>Fungi</taxon>
        <taxon>Fungi incertae sedis</taxon>
        <taxon>Olpidiomycota</taxon>
        <taxon>Olpidiomycotina</taxon>
        <taxon>Olpidiomycetes</taxon>
        <taxon>Olpidiales</taxon>
        <taxon>Olpidiaceae</taxon>
        <taxon>Olpidium</taxon>
    </lineage>
</organism>
<dbReference type="Proteomes" id="UP000673691">
    <property type="component" value="Unassembled WGS sequence"/>
</dbReference>
<name>A0A8H7ZSK5_9FUNG</name>
<dbReference type="AlphaFoldDB" id="A0A8H7ZSK5"/>
<sequence length="93" mass="10213">MSGRTQNRHPGCPNVALDNLAGFEGFASHPVPIFPTLFPTQSLSAFQPFSYPNPKLKHLPPSLGICLCYQPSDIFICHRTRLASHQGALLRAI</sequence>
<reference evidence="1 2" key="1">
    <citation type="journal article" name="Sci. Rep.">
        <title>Genome-scale phylogenetic analyses confirm Olpidium as the closest living zoosporic fungus to the non-flagellated, terrestrial fungi.</title>
        <authorList>
            <person name="Chang Y."/>
            <person name="Rochon D."/>
            <person name="Sekimoto S."/>
            <person name="Wang Y."/>
            <person name="Chovatia M."/>
            <person name="Sandor L."/>
            <person name="Salamov A."/>
            <person name="Grigoriev I.V."/>
            <person name="Stajich J.E."/>
            <person name="Spatafora J.W."/>
        </authorList>
    </citation>
    <scope>NUCLEOTIDE SEQUENCE [LARGE SCALE GENOMIC DNA]</scope>
    <source>
        <strain evidence="1">S191</strain>
    </source>
</reference>
<evidence type="ECO:0000313" key="2">
    <source>
        <dbReference type="Proteomes" id="UP000673691"/>
    </source>
</evidence>
<evidence type="ECO:0000313" key="1">
    <source>
        <dbReference type="EMBL" id="KAG5458509.1"/>
    </source>
</evidence>
<dbReference type="EMBL" id="JAEFCI010008356">
    <property type="protein sequence ID" value="KAG5458509.1"/>
    <property type="molecule type" value="Genomic_DNA"/>
</dbReference>
<accession>A0A8H7ZSK5</accession>